<accession>A0A1Z8B655</accession>
<dbReference type="InterPro" id="IPR012349">
    <property type="entry name" value="Split_barrel_FMN-bd"/>
</dbReference>
<comment type="caution">
    <text evidence="2">The sequence shown here is derived from an EMBL/GenBank/DDBJ whole genome shotgun (WGS) entry which is preliminary data.</text>
</comment>
<name>A0A1Z8B655_9FLAO</name>
<gene>
    <name evidence="2" type="ORF">A9Q93_04055</name>
</gene>
<evidence type="ECO:0000259" key="1">
    <source>
        <dbReference type="Pfam" id="PF16242"/>
    </source>
</evidence>
<evidence type="ECO:0000313" key="3">
    <source>
        <dbReference type="Proteomes" id="UP000196102"/>
    </source>
</evidence>
<dbReference type="PANTHER" id="PTHR34818">
    <property type="entry name" value="PROTEIN BLI-3"/>
    <property type="match status" value="1"/>
</dbReference>
<dbReference type="AlphaFoldDB" id="A0A1Z8B655"/>
<dbReference type="SUPFAM" id="SSF50475">
    <property type="entry name" value="FMN-binding split barrel"/>
    <property type="match status" value="1"/>
</dbReference>
<evidence type="ECO:0000313" key="2">
    <source>
        <dbReference type="EMBL" id="OUS18076.1"/>
    </source>
</evidence>
<dbReference type="EMBL" id="MAAX01000071">
    <property type="protein sequence ID" value="OUS18076.1"/>
    <property type="molecule type" value="Genomic_DNA"/>
</dbReference>
<proteinExistence type="predicted"/>
<protein>
    <submittedName>
        <fullName evidence="2">General stress protein</fullName>
    </submittedName>
</protein>
<feature type="domain" description="General stress protein FMN-binding split barrel" evidence="1">
    <location>
        <begin position="11"/>
        <end position="155"/>
    </location>
</feature>
<organism evidence="2 3">
    <name type="scientific">Nonlabens dokdonensis</name>
    <dbReference type="NCBI Taxonomy" id="328515"/>
    <lineage>
        <taxon>Bacteria</taxon>
        <taxon>Pseudomonadati</taxon>
        <taxon>Bacteroidota</taxon>
        <taxon>Flavobacteriia</taxon>
        <taxon>Flavobacteriales</taxon>
        <taxon>Flavobacteriaceae</taxon>
        <taxon>Nonlabens</taxon>
    </lineage>
</organism>
<dbReference type="InterPro" id="IPR038725">
    <property type="entry name" value="YdaG_split_barrel_FMN-bd"/>
</dbReference>
<dbReference type="InterPro" id="IPR052917">
    <property type="entry name" value="Stress-Dev_Protein"/>
</dbReference>
<dbReference type="PANTHER" id="PTHR34818:SF1">
    <property type="entry name" value="PROTEIN BLI-3"/>
    <property type="match status" value="1"/>
</dbReference>
<dbReference type="Gene3D" id="2.30.110.10">
    <property type="entry name" value="Electron Transport, Fmn-binding Protein, Chain A"/>
    <property type="match status" value="1"/>
</dbReference>
<dbReference type="RefSeq" id="WP_303686105.1">
    <property type="nucleotide sequence ID" value="NZ_CAJXYO010000003.1"/>
</dbReference>
<dbReference type="Pfam" id="PF16242">
    <property type="entry name" value="Pyrid_ox_like"/>
    <property type="match status" value="1"/>
</dbReference>
<dbReference type="Proteomes" id="UP000196102">
    <property type="component" value="Unassembled WGS sequence"/>
</dbReference>
<sequence>MSTKNLIQQEAREKYLEMTRDIKTAMMLTNLGKAPIHAIPMGSKKILDSGDVIFFSKSTSEHNSNIEKDNRTQLIFSDNSSKEFLSVYGSTVISKNKELIDKYYDNLDNNWFEGKDDPTLIVLIFSPSEGHYWDTKTNAIVTLAKLAYTKVTGDETKIGESGSLQL</sequence>
<reference evidence="3" key="1">
    <citation type="journal article" date="2017" name="Proc. Natl. Acad. Sci. U.S.A.">
        <title>Simulation of Deepwater Horizon oil plume reveals substrate specialization within a complex community of hydrocarbon-degraders.</title>
        <authorList>
            <person name="Hu P."/>
            <person name="Dubinsky E.A."/>
            <person name="Probst A.J."/>
            <person name="Wang J."/>
            <person name="Sieber C.M.K."/>
            <person name="Tom L.M."/>
            <person name="Gardinali P."/>
            <person name="Banfield J.F."/>
            <person name="Atlas R.M."/>
            <person name="Andersen G.L."/>
        </authorList>
    </citation>
    <scope>NUCLEOTIDE SEQUENCE [LARGE SCALE GENOMIC DNA]</scope>
</reference>